<gene>
    <name evidence="6" type="ORF">FF124_14835</name>
</gene>
<proteinExistence type="inferred from homology"/>
<evidence type="ECO:0000256" key="4">
    <source>
        <dbReference type="ARBA" id="ARBA00023172"/>
    </source>
</evidence>
<dbReference type="OrthoDB" id="8201432at2"/>
<dbReference type="InterPro" id="IPR011010">
    <property type="entry name" value="DNA_brk_join_enz"/>
</dbReference>
<dbReference type="Pfam" id="PF00589">
    <property type="entry name" value="Phage_integrase"/>
    <property type="match status" value="1"/>
</dbReference>
<name>A0A5C4JNP4_9HYPH</name>
<dbReference type="Gene3D" id="1.10.150.130">
    <property type="match status" value="1"/>
</dbReference>
<keyword evidence="4" id="KW-0233">DNA recombination</keyword>
<dbReference type="SUPFAM" id="SSF56349">
    <property type="entry name" value="DNA breaking-rejoining enzymes"/>
    <property type="match status" value="1"/>
</dbReference>
<keyword evidence="2" id="KW-0229">DNA integration</keyword>
<reference evidence="6 7" key="2">
    <citation type="submission" date="2019-06" db="EMBL/GenBank/DDBJ databases">
        <title>Martelella lutilitoris sp. nov., isolated from a tidal mudflat.</title>
        <authorList>
            <person name="Kim Y.-J."/>
        </authorList>
    </citation>
    <scope>NUCLEOTIDE SEQUENCE [LARGE SCALE GENOMIC DNA]</scope>
    <source>
        <strain evidence="6 7">GH2-6</strain>
    </source>
</reference>
<dbReference type="EMBL" id="VCLB01000008">
    <property type="protein sequence ID" value="TNB46831.1"/>
    <property type="molecule type" value="Genomic_DNA"/>
</dbReference>
<dbReference type="GO" id="GO:0015074">
    <property type="term" value="P:DNA integration"/>
    <property type="evidence" value="ECO:0007669"/>
    <property type="project" value="UniProtKB-KW"/>
</dbReference>
<dbReference type="Gene3D" id="1.10.443.10">
    <property type="entry name" value="Intergrase catalytic core"/>
    <property type="match status" value="1"/>
</dbReference>
<dbReference type="GO" id="GO:0003677">
    <property type="term" value="F:DNA binding"/>
    <property type="evidence" value="ECO:0007669"/>
    <property type="project" value="UniProtKB-KW"/>
</dbReference>
<sequence length="359" mass="41459">MHVVTELKGVHKVRKKLARGKIVYYYYAWRGGPRIHADPKTEKDAFIAEYRQHMLTASTDGVLTLEGLIDLFTGSEKKPNPDFLALSASTQRDYLYAFRLIRQRWPRLPARLTQQRGMKRDIRDWHRSFAKNPRKADKLLFALSKVFSYAIKHEYIEKNPCTGIDRLYRGSRREFIWTDAMIDKVRKEGKPHIVAAMEVAVYTGQRQGDILALKWPQYDGTHLSLRQGKTGKRVKVRLHRDLKALIDQLKQAAEDRKVRSASILTNSRGRPWTQDGFQTSWRKEMARLGIEGVTFHDLRGTFITARRREGSTVEQIASISGHTISEVRSVLEKHYLADDQQASDAVILRMEKNSTALIK</sequence>
<dbReference type="RefSeq" id="WP_138749270.1">
    <property type="nucleotide sequence ID" value="NZ_VCLB01000008.1"/>
</dbReference>
<evidence type="ECO:0000313" key="7">
    <source>
        <dbReference type="Proteomes" id="UP000307874"/>
    </source>
</evidence>
<evidence type="ECO:0000256" key="3">
    <source>
        <dbReference type="ARBA" id="ARBA00023125"/>
    </source>
</evidence>
<dbReference type="PROSITE" id="PS51898">
    <property type="entry name" value="TYR_RECOMBINASE"/>
    <property type="match status" value="1"/>
</dbReference>
<protein>
    <submittedName>
        <fullName evidence="6">Integrase</fullName>
    </submittedName>
</protein>
<organism evidence="6 7">
    <name type="scientific">Martelella lutilitoris</name>
    <dbReference type="NCBI Taxonomy" id="2583532"/>
    <lineage>
        <taxon>Bacteria</taxon>
        <taxon>Pseudomonadati</taxon>
        <taxon>Pseudomonadota</taxon>
        <taxon>Alphaproteobacteria</taxon>
        <taxon>Hyphomicrobiales</taxon>
        <taxon>Aurantimonadaceae</taxon>
        <taxon>Martelella</taxon>
    </lineage>
</organism>
<dbReference type="GO" id="GO:0006310">
    <property type="term" value="P:DNA recombination"/>
    <property type="evidence" value="ECO:0007669"/>
    <property type="project" value="UniProtKB-KW"/>
</dbReference>
<evidence type="ECO:0000256" key="1">
    <source>
        <dbReference type="ARBA" id="ARBA00008857"/>
    </source>
</evidence>
<reference evidence="6 7" key="1">
    <citation type="submission" date="2019-05" db="EMBL/GenBank/DDBJ databases">
        <authorList>
            <person name="Lee S.D."/>
        </authorList>
    </citation>
    <scope>NUCLEOTIDE SEQUENCE [LARGE SCALE GENOMIC DNA]</scope>
    <source>
        <strain evidence="6 7">GH2-6</strain>
    </source>
</reference>
<feature type="domain" description="Tyr recombinase" evidence="5">
    <location>
        <begin position="166"/>
        <end position="348"/>
    </location>
</feature>
<dbReference type="Proteomes" id="UP000307874">
    <property type="component" value="Unassembled WGS sequence"/>
</dbReference>
<comment type="caution">
    <text evidence="6">The sequence shown here is derived from an EMBL/GenBank/DDBJ whole genome shotgun (WGS) entry which is preliminary data.</text>
</comment>
<keyword evidence="3" id="KW-0238">DNA-binding</keyword>
<dbReference type="AlphaFoldDB" id="A0A5C4JNP4"/>
<dbReference type="InterPro" id="IPR050090">
    <property type="entry name" value="Tyrosine_recombinase_XerCD"/>
</dbReference>
<evidence type="ECO:0000256" key="2">
    <source>
        <dbReference type="ARBA" id="ARBA00022908"/>
    </source>
</evidence>
<comment type="similarity">
    <text evidence="1">Belongs to the 'phage' integrase family.</text>
</comment>
<evidence type="ECO:0000313" key="6">
    <source>
        <dbReference type="EMBL" id="TNB46831.1"/>
    </source>
</evidence>
<evidence type="ECO:0000259" key="5">
    <source>
        <dbReference type="PROSITE" id="PS51898"/>
    </source>
</evidence>
<accession>A0A5C4JNP4</accession>
<dbReference type="InterPro" id="IPR013762">
    <property type="entry name" value="Integrase-like_cat_sf"/>
</dbReference>
<dbReference type="InterPro" id="IPR010998">
    <property type="entry name" value="Integrase_recombinase_N"/>
</dbReference>
<dbReference type="PANTHER" id="PTHR30349">
    <property type="entry name" value="PHAGE INTEGRASE-RELATED"/>
    <property type="match status" value="1"/>
</dbReference>
<dbReference type="PANTHER" id="PTHR30349:SF64">
    <property type="entry name" value="PROPHAGE INTEGRASE INTD-RELATED"/>
    <property type="match status" value="1"/>
</dbReference>
<keyword evidence="7" id="KW-1185">Reference proteome</keyword>
<dbReference type="InterPro" id="IPR002104">
    <property type="entry name" value="Integrase_catalytic"/>
</dbReference>